<dbReference type="Pfam" id="PF00069">
    <property type="entry name" value="Pkinase"/>
    <property type="match status" value="1"/>
</dbReference>
<dbReference type="InterPro" id="IPR000719">
    <property type="entry name" value="Prot_kinase_dom"/>
</dbReference>
<feature type="binding site" evidence="1">
    <location>
        <position position="68"/>
    </location>
    <ligand>
        <name>ATP</name>
        <dbReference type="ChEBI" id="CHEBI:30616"/>
    </ligand>
</feature>
<feature type="region of interest" description="Disordered" evidence="3">
    <location>
        <begin position="375"/>
        <end position="468"/>
    </location>
</feature>
<dbReference type="VEuPathDB" id="FungiDB:TRIVIDRAFT_179599"/>
<evidence type="ECO:0000259" key="4">
    <source>
        <dbReference type="PROSITE" id="PS50011"/>
    </source>
</evidence>
<evidence type="ECO:0000313" key="6">
    <source>
        <dbReference type="Proteomes" id="UP000007115"/>
    </source>
</evidence>
<dbReference type="PROSITE" id="PS50011">
    <property type="entry name" value="PROTEIN_KINASE_DOM"/>
    <property type="match status" value="1"/>
</dbReference>
<dbReference type="eggNOG" id="KOG1164">
    <property type="taxonomic scope" value="Eukaryota"/>
</dbReference>
<keyword evidence="1" id="KW-0067">ATP-binding</keyword>
<gene>
    <name evidence="5" type="primary">CK1c</name>
    <name evidence="5" type="ORF">TRIVIDRAFT_179599</name>
</gene>
<dbReference type="SMART" id="SM00220">
    <property type="entry name" value="S_TKc"/>
    <property type="match status" value="1"/>
</dbReference>
<keyword evidence="6" id="KW-1185">Reference proteome</keyword>
<reference evidence="5 6" key="1">
    <citation type="journal article" date="2011" name="Genome Biol.">
        <title>Comparative genome sequence analysis underscores mycoparasitism as the ancestral life style of Trichoderma.</title>
        <authorList>
            <person name="Kubicek C.P."/>
            <person name="Herrera-Estrella A."/>
            <person name="Seidl-Seiboth V."/>
            <person name="Martinez D.A."/>
            <person name="Druzhinina I.S."/>
            <person name="Thon M."/>
            <person name="Zeilinger S."/>
            <person name="Casas-Flores S."/>
            <person name="Horwitz B.A."/>
            <person name="Mukherjee P.K."/>
            <person name="Mukherjee M."/>
            <person name="Kredics L."/>
            <person name="Alcaraz L.D."/>
            <person name="Aerts A."/>
            <person name="Antal Z."/>
            <person name="Atanasova L."/>
            <person name="Cervantes-Badillo M.G."/>
            <person name="Challacombe J."/>
            <person name="Chertkov O."/>
            <person name="McCluskey K."/>
            <person name="Coulpier F."/>
            <person name="Deshpande N."/>
            <person name="von Doehren H."/>
            <person name="Ebbole D.J."/>
            <person name="Esquivel-Naranjo E.U."/>
            <person name="Fekete E."/>
            <person name="Flipphi M."/>
            <person name="Glaser F."/>
            <person name="Gomez-Rodriguez E.Y."/>
            <person name="Gruber S."/>
            <person name="Han C."/>
            <person name="Henrissat B."/>
            <person name="Hermosa R."/>
            <person name="Hernandez-Onate M."/>
            <person name="Karaffa L."/>
            <person name="Kosti I."/>
            <person name="Le Crom S."/>
            <person name="Lindquist E."/>
            <person name="Lucas S."/>
            <person name="Luebeck M."/>
            <person name="Luebeck P.S."/>
            <person name="Margeot A."/>
            <person name="Metz B."/>
            <person name="Misra M."/>
            <person name="Nevalainen H."/>
            <person name="Omann M."/>
            <person name="Packer N."/>
            <person name="Perrone G."/>
            <person name="Uresti-Rivera E.E."/>
            <person name="Salamov A."/>
            <person name="Schmoll M."/>
            <person name="Seiboth B."/>
            <person name="Shapiro H."/>
            <person name="Sukno S."/>
            <person name="Tamayo-Ramos J.A."/>
            <person name="Tisch D."/>
            <person name="Wiest A."/>
            <person name="Wilkinson H.H."/>
            <person name="Zhang M."/>
            <person name="Coutinho P.M."/>
            <person name="Kenerley C.M."/>
            <person name="Monte E."/>
            <person name="Baker S.E."/>
            <person name="Grigoriev I.V."/>
        </authorList>
    </citation>
    <scope>NUCLEOTIDE SEQUENCE [LARGE SCALE GENOMIC DNA]</scope>
    <source>
        <strain evidence="6">Gv29-8 / FGSC 10586</strain>
    </source>
</reference>
<evidence type="ECO:0000256" key="3">
    <source>
        <dbReference type="SAM" id="MobiDB-lite"/>
    </source>
</evidence>
<name>G9MSQ8_HYPVG</name>
<dbReference type="PROSITE" id="PS00107">
    <property type="entry name" value="PROTEIN_KINASE_ATP"/>
    <property type="match status" value="1"/>
</dbReference>
<evidence type="ECO:0000256" key="1">
    <source>
        <dbReference type="PROSITE-ProRule" id="PRU10141"/>
    </source>
</evidence>
<feature type="compositionally biased region" description="Basic residues" evidence="3">
    <location>
        <begin position="375"/>
        <end position="386"/>
    </location>
</feature>
<dbReference type="EMBL" id="ABDF02000006">
    <property type="protein sequence ID" value="EHK22219.1"/>
    <property type="molecule type" value="Genomic_DNA"/>
</dbReference>
<dbReference type="RefSeq" id="XP_013956446.1">
    <property type="nucleotide sequence ID" value="XM_014100971.1"/>
</dbReference>
<dbReference type="InterPro" id="IPR050235">
    <property type="entry name" value="CK1_Ser-Thr_kinase"/>
</dbReference>
<dbReference type="STRING" id="413071.G9MSQ8"/>
<keyword evidence="2" id="KW-0175">Coiled coil</keyword>
<protein>
    <submittedName>
        <fullName evidence="5">Casein kinase 1</fullName>
    </submittedName>
</protein>
<comment type="caution">
    <text evidence="5">The sequence shown here is derived from an EMBL/GenBank/DDBJ whole genome shotgun (WGS) entry which is preliminary data.</text>
</comment>
<organism evidence="5 6">
    <name type="scientific">Hypocrea virens (strain Gv29-8 / FGSC 10586)</name>
    <name type="common">Gliocladium virens</name>
    <name type="synonym">Trichoderma virens</name>
    <dbReference type="NCBI Taxonomy" id="413071"/>
    <lineage>
        <taxon>Eukaryota</taxon>
        <taxon>Fungi</taxon>
        <taxon>Dikarya</taxon>
        <taxon>Ascomycota</taxon>
        <taxon>Pezizomycotina</taxon>
        <taxon>Sordariomycetes</taxon>
        <taxon>Hypocreomycetidae</taxon>
        <taxon>Hypocreales</taxon>
        <taxon>Hypocreaceae</taxon>
        <taxon>Trichoderma</taxon>
    </lineage>
</organism>
<dbReference type="SUPFAM" id="SSF56112">
    <property type="entry name" value="Protein kinase-like (PK-like)"/>
    <property type="match status" value="1"/>
</dbReference>
<dbReference type="OMA" id="YMLIYFA"/>
<dbReference type="InterPro" id="IPR017441">
    <property type="entry name" value="Protein_kinase_ATP_BS"/>
</dbReference>
<feature type="compositionally biased region" description="Basic residues" evidence="3">
    <location>
        <begin position="452"/>
        <end position="468"/>
    </location>
</feature>
<proteinExistence type="predicted"/>
<dbReference type="OrthoDB" id="5800476at2759"/>
<dbReference type="CDD" id="cd14016">
    <property type="entry name" value="STKc_CK1"/>
    <property type="match status" value="1"/>
</dbReference>
<evidence type="ECO:0000256" key="2">
    <source>
        <dbReference type="SAM" id="Coils"/>
    </source>
</evidence>
<keyword evidence="5" id="KW-0418">Kinase</keyword>
<dbReference type="GeneID" id="25789007"/>
<dbReference type="Proteomes" id="UP000007115">
    <property type="component" value="Unassembled WGS sequence"/>
</dbReference>
<feature type="domain" description="Protein kinase" evidence="4">
    <location>
        <begin position="39"/>
        <end position="306"/>
    </location>
</feature>
<evidence type="ECO:0000313" key="5">
    <source>
        <dbReference type="EMBL" id="EHK22219.1"/>
    </source>
</evidence>
<feature type="compositionally biased region" description="Basic and acidic residues" evidence="3">
    <location>
        <begin position="395"/>
        <end position="404"/>
    </location>
</feature>
<dbReference type="GO" id="GO:0004672">
    <property type="term" value="F:protein kinase activity"/>
    <property type="evidence" value="ECO:0007669"/>
    <property type="project" value="InterPro"/>
</dbReference>
<feature type="coiled-coil region" evidence="2">
    <location>
        <begin position="323"/>
        <end position="350"/>
    </location>
</feature>
<dbReference type="PANTHER" id="PTHR11909">
    <property type="entry name" value="CASEIN KINASE-RELATED"/>
    <property type="match status" value="1"/>
</dbReference>
<dbReference type="InParanoid" id="G9MSQ8"/>
<dbReference type="Gene3D" id="1.10.510.10">
    <property type="entry name" value="Transferase(Phosphotransferase) domain 1"/>
    <property type="match status" value="1"/>
</dbReference>
<keyword evidence="5" id="KW-0808">Transferase</keyword>
<accession>G9MSQ8</accession>
<dbReference type="InterPro" id="IPR011009">
    <property type="entry name" value="Kinase-like_dom_sf"/>
</dbReference>
<dbReference type="HOGENOM" id="CLU_019279_2_7_1"/>
<keyword evidence="1" id="KW-0547">Nucleotide-binding</keyword>
<sequence length="468" mass="53402">MSERTYAPSPSTFAEDPDRYRKDGLHPLVIGDTLSDGRYRIIHKLGSGSFATIWLGRDTAENRYVALKVLSAESSLDYKELHMLEAITTATHPGIATLHDNGRHEPYEFMVCELLGASLQSLFYRCGRKFSLKTTLMLADQLIQRLEAFHSHNILHRDVKPDNFAMGFGKDKGKTVYILDFGLVGDYMHDEKLVSAPSYAFCGTYYWAAIAAHLDRSQSPKDDLESLAYMLIYFARGSLPWQGCADANEPTNHMRERITRLKLTLPIDLICKGLPSAFSRHLMYVRSLTYNDKPDYAKLRAMYRRLMTRLGYEYDGVFDWDLMENGNSNIQQQQEKEQEVNAKLSGAQDELVAKNVKEDKEDELPTRKLRLRVKKAKPAAKTIKKGKKEEDEDEAKQQNKETIRPKRRIIFIKKADNETPPLKRQRTKPAQAEEKTKKGKAVAKKTPGNKIAAKKAPQKKPRARIKAC</sequence>
<dbReference type="GO" id="GO:0005524">
    <property type="term" value="F:ATP binding"/>
    <property type="evidence" value="ECO:0007669"/>
    <property type="project" value="UniProtKB-UniRule"/>
</dbReference>
<dbReference type="AlphaFoldDB" id="G9MSQ8"/>